<evidence type="ECO:0000256" key="9">
    <source>
        <dbReference type="ARBA" id="ARBA00023224"/>
    </source>
</evidence>
<dbReference type="Proteomes" id="UP000192247">
    <property type="component" value="Unassembled WGS sequence"/>
</dbReference>
<evidence type="ECO:0000256" key="6">
    <source>
        <dbReference type="ARBA" id="ARBA00023040"/>
    </source>
</evidence>
<evidence type="ECO:0000313" key="13">
    <source>
        <dbReference type="EMBL" id="OQR72120.1"/>
    </source>
</evidence>
<sequence>MTPPDDTPNGLTETQIQISVSSSPPAPLGCSVVRTDSEMPLSPMSPLPTANKSAANVTLVGSDTIAPSTNSHSGGHSIGRLLVLTRREKSKRDPRGKGATEESIESRRERKARKTVAIITGTTLGEGGVFVACWLPFFSTALLMAVCEPCAPHDLVFSLFLWLGYVNSMLNPIIYTIFRPYCSKRESDSLPVETKPAVRTSDELNNEPAITVHER</sequence>
<evidence type="ECO:0000256" key="5">
    <source>
        <dbReference type="ARBA" id="ARBA00022989"/>
    </source>
</evidence>
<evidence type="ECO:0000256" key="2">
    <source>
        <dbReference type="ARBA" id="ARBA00010663"/>
    </source>
</evidence>
<protein>
    <submittedName>
        <fullName evidence="13">Serotonin receptor-like</fullName>
    </submittedName>
</protein>
<dbReference type="OrthoDB" id="10034726at2759"/>
<evidence type="ECO:0000259" key="12">
    <source>
        <dbReference type="PROSITE" id="PS50262"/>
    </source>
</evidence>
<feature type="region of interest" description="Disordered" evidence="10">
    <location>
        <begin position="193"/>
        <end position="215"/>
    </location>
</feature>
<accession>A0A1V9XF00</accession>
<organism evidence="13 14">
    <name type="scientific">Tropilaelaps mercedesae</name>
    <dbReference type="NCBI Taxonomy" id="418985"/>
    <lineage>
        <taxon>Eukaryota</taxon>
        <taxon>Metazoa</taxon>
        <taxon>Ecdysozoa</taxon>
        <taxon>Arthropoda</taxon>
        <taxon>Chelicerata</taxon>
        <taxon>Arachnida</taxon>
        <taxon>Acari</taxon>
        <taxon>Parasitiformes</taxon>
        <taxon>Mesostigmata</taxon>
        <taxon>Gamasina</taxon>
        <taxon>Dermanyssoidea</taxon>
        <taxon>Laelapidae</taxon>
        <taxon>Tropilaelaps</taxon>
    </lineage>
</organism>
<feature type="region of interest" description="Disordered" evidence="10">
    <location>
        <begin position="1"/>
        <end position="51"/>
    </location>
</feature>
<keyword evidence="14" id="KW-1185">Reference proteome</keyword>
<keyword evidence="5 11" id="KW-1133">Transmembrane helix</keyword>
<evidence type="ECO:0000256" key="4">
    <source>
        <dbReference type="ARBA" id="ARBA00022692"/>
    </source>
</evidence>
<keyword evidence="4 11" id="KW-0812">Transmembrane</keyword>
<dbReference type="EMBL" id="MNPL01012458">
    <property type="protein sequence ID" value="OQR72120.1"/>
    <property type="molecule type" value="Genomic_DNA"/>
</dbReference>
<dbReference type="PANTHER" id="PTHR24248">
    <property type="entry name" value="ADRENERGIC RECEPTOR-RELATED G-PROTEIN COUPLED RECEPTOR"/>
    <property type="match status" value="1"/>
</dbReference>
<dbReference type="GO" id="GO:0004930">
    <property type="term" value="F:G protein-coupled receptor activity"/>
    <property type="evidence" value="ECO:0007669"/>
    <property type="project" value="UniProtKB-KW"/>
</dbReference>
<feature type="compositionally biased region" description="Low complexity" evidence="10">
    <location>
        <begin position="39"/>
        <end position="48"/>
    </location>
</feature>
<feature type="compositionally biased region" description="Polar residues" evidence="10">
    <location>
        <begin position="9"/>
        <end position="23"/>
    </location>
</feature>
<evidence type="ECO:0000256" key="11">
    <source>
        <dbReference type="SAM" id="Phobius"/>
    </source>
</evidence>
<evidence type="ECO:0000256" key="7">
    <source>
        <dbReference type="ARBA" id="ARBA00023136"/>
    </source>
</evidence>
<name>A0A1V9XF00_9ACAR</name>
<keyword evidence="7 11" id="KW-0472">Membrane</keyword>
<dbReference type="GO" id="GO:0005886">
    <property type="term" value="C:plasma membrane"/>
    <property type="evidence" value="ECO:0007669"/>
    <property type="project" value="UniProtKB-SubCell"/>
</dbReference>
<comment type="caution">
    <text evidence="13">The sequence shown here is derived from an EMBL/GenBank/DDBJ whole genome shotgun (WGS) entry which is preliminary data.</text>
</comment>
<dbReference type="PRINTS" id="PR00237">
    <property type="entry name" value="GPCRRHODOPSN"/>
</dbReference>
<dbReference type="Pfam" id="PF00001">
    <property type="entry name" value="7tm_1"/>
    <property type="match status" value="1"/>
</dbReference>
<evidence type="ECO:0000256" key="10">
    <source>
        <dbReference type="SAM" id="MobiDB-lite"/>
    </source>
</evidence>
<evidence type="ECO:0000256" key="1">
    <source>
        <dbReference type="ARBA" id="ARBA00004651"/>
    </source>
</evidence>
<dbReference type="PROSITE" id="PS50262">
    <property type="entry name" value="G_PROTEIN_RECEP_F1_2"/>
    <property type="match status" value="1"/>
</dbReference>
<dbReference type="InterPro" id="IPR017452">
    <property type="entry name" value="GPCR_Rhodpsn_7TM"/>
</dbReference>
<dbReference type="AlphaFoldDB" id="A0A1V9XF00"/>
<evidence type="ECO:0000313" key="14">
    <source>
        <dbReference type="Proteomes" id="UP000192247"/>
    </source>
</evidence>
<comment type="similarity">
    <text evidence="2">Belongs to the G-protein coupled receptor 1 family.</text>
</comment>
<evidence type="ECO:0000256" key="3">
    <source>
        <dbReference type="ARBA" id="ARBA00022475"/>
    </source>
</evidence>
<dbReference type="InterPro" id="IPR000276">
    <property type="entry name" value="GPCR_Rhodpsn"/>
</dbReference>
<keyword evidence="8 13" id="KW-0675">Receptor</keyword>
<keyword evidence="9" id="KW-0807">Transducer</keyword>
<feature type="transmembrane region" description="Helical" evidence="11">
    <location>
        <begin position="157"/>
        <end position="178"/>
    </location>
</feature>
<feature type="compositionally biased region" description="Basic and acidic residues" evidence="10">
    <location>
        <begin position="85"/>
        <end position="108"/>
    </location>
</feature>
<feature type="region of interest" description="Disordered" evidence="10">
    <location>
        <begin position="85"/>
        <end position="111"/>
    </location>
</feature>
<keyword evidence="3" id="KW-1003">Cell membrane</keyword>
<evidence type="ECO:0000256" key="8">
    <source>
        <dbReference type="ARBA" id="ARBA00023170"/>
    </source>
</evidence>
<dbReference type="SUPFAM" id="SSF81321">
    <property type="entry name" value="Family A G protein-coupled receptor-like"/>
    <property type="match status" value="1"/>
</dbReference>
<dbReference type="InParanoid" id="A0A1V9XF00"/>
<proteinExistence type="inferred from homology"/>
<gene>
    <name evidence="13" type="ORF">BIW11_03835</name>
</gene>
<feature type="domain" description="G-protein coupled receptors family 1 profile" evidence="12">
    <location>
        <begin position="129"/>
        <end position="175"/>
    </location>
</feature>
<dbReference type="Gene3D" id="1.20.1070.10">
    <property type="entry name" value="Rhodopsin 7-helix transmembrane proteins"/>
    <property type="match status" value="1"/>
</dbReference>
<reference evidence="13 14" key="1">
    <citation type="journal article" date="2017" name="Gigascience">
        <title>Draft genome of the honey bee ectoparasitic mite, Tropilaelaps mercedesae, is shaped by the parasitic life history.</title>
        <authorList>
            <person name="Dong X."/>
            <person name="Armstrong S.D."/>
            <person name="Xia D."/>
            <person name="Makepeace B.L."/>
            <person name="Darby A.C."/>
            <person name="Kadowaki T."/>
        </authorList>
    </citation>
    <scope>NUCLEOTIDE SEQUENCE [LARGE SCALE GENOMIC DNA]</scope>
    <source>
        <strain evidence="13">Wuxi-XJTLU</strain>
    </source>
</reference>
<comment type="subcellular location">
    <subcellularLocation>
        <location evidence="1">Cell membrane</location>
        <topology evidence="1">Multi-pass membrane protein</topology>
    </subcellularLocation>
</comment>
<feature type="transmembrane region" description="Helical" evidence="11">
    <location>
        <begin position="116"/>
        <end position="137"/>
    </location>
</feature>
<keyword evidence="6" id="KW-0297">G-protein coupled receptor</keyword>
<dbReference type="STRING" id="418985.A0A1V9XF00"/>